<dbReference type="Gene3D" id="1.20.1070.10">
    <property type="entry name" value="Rhodopsin 7-helix transmembrane proteins"/>
    <property type="match status" value="1"/>
</dbReference>
<proteinExistence type="predicted"/>
<feature type="domain" description="G-protein coupled receptors family 1 profile" evidence="12">
    <location>
        <begin position="1"/>
        <end position="137"/>
    </location>
</feature>
<dbReference type="PROSITE" id="PS50262">
    <property type="entry name" value="G_PROTEIN_RECEP_F1_2"/>
    <property type="match status" value="1"/>
</dbReference>
<feature type="transmembrane region" description="Helical" evidence="11">
    <location>
        <begin position="24"/>
        <end position="47"/>
    </location>
</feature>
<feature type="transmembrane region" description="Helical" evidence="11">
    <location>
        <begin position="118"/>
        <end position="140"/>
    </location>
</feature>
<gene>
    <name evidence="13" type="ORF">BSL78_28508</name>
</gene>
<evidence type="ECO:0000313" key="13">
    <source>
        <dbReference type="EMBL" id="PIK34669.1"/>
    </source>
</evidence>
<evidence type="ECO:0000256" key="8">
    <source>
        <dbReference type="ARBA" id="ARBA00023170"/>
    </source>
</evidence>
<evidence type="ECO:0000256" key="1">
    <source>
        <dbReference type="ARBA" id="ARBA00004651"/>
    </source>
</evidence>
<dbReference type="Proteomes" id="UP000230750">
    <property type="component" value="Unassembled WGS sequence"/>
</dbReference>
<dbReference type="Pfam" id="PF00001">
    <property type="entry name" value="7tm_1"/>
    <property type="match status" value="1"/>
</dbReference>
<evidence type="ECO:0000256" key="10">
    <source>
        <dbReference type="ARBA" id="ARBA00023224"/>
    </source>
</evidence>
<keyword evidence="8 13" id="KW-0675">Receptor</keyword>
<dbReference type="PANTHER" id="PTHR45695:SF23">
    <property type="entry name" value="GALANIN-LIKE G-PROTEIN COUPLED RECEPTOR NPR-9"/>
    <property type="match status" value="1"/>
</dbReference>
<keyword evidence="2" id="KW-1003">Cell membrane</keyword>
<dbReference type="InterPro" id="IPR000276">
    <property type="entry name" value="GPCR_Rhodpsn"/>
</dbReference>
<evidence type="ECO:0000313" key="14">
    <source>
        <dbReference type="Proteomes" id="UP000230750"/>
    </source>
</evidence>
<keyword evidence="7" id="KW-1015">Disulfide bond</keyword>
<evidence type="ECO:0000256" key="7">
    <source>
        <dbReference type="ARBA" id="ARBA00023157"/>
    </source>
</evidence>
<dbReference type="OrthoDB" id="9445642at2759"/>
<evidence type="ECO:0000256" key="6">
    <source>
        <dbReference type="ARBA" id="ARBA00023136"/>
    </source>
</evidence>
<accession>A0A2G8JG34</accession>
<keyword evidence="4 11" id="KW-1133">Transmembrane helix</keyword>
<dbReference type="PRINTS" id="PR00237">
    <property type="entry name" value="GPCRRHODOPSN"/>
</dbReference>
<keyword evidence="6 11" id="KW-0472">Membrane</keyword>
<dbReference type="EMBL" id="MRZV01002109">
    <property type="protein sequence ID" value="PIK34669.1"/>
    <property type="molecule type" value="Genomic_DNA"/>
</dbReference>
<keyword evidence="5" id="KW-0297">G-protein coupled receptor</keyword>
<feature type="transmembrane region" description="Helical" evidence="11">
    <location>
        <begin position="73"/>
        <end position="91"/>
    </location>
</feature>
<evidence type="ECO:0000256" key="3">
    <source>
        <dbReference type="ARBA" id="ARBA00022692"/>
    </source>
</evidence>
<dbReference type="GO" id="GO:0004930">
    <property type="term" value="F:G protein-coupled receptor activity"/>
    <property type="evidence" value="ECO:0007669"/>
    <property type="project" value="UniProtKB-KW"/>
</dbReference>
<keyword evidence="9" id="KW-0325">Glycoprotein</keyword>
<evidence type="ECO:0000256" key="4">
    <source>
        <dbReference type="ARBA" id="ARBA00022989"/>
    </source>
</evidence>
<keyword evidence="14" id="KW-1185">Reference proteome</keyword>
<protein>
    <submittedName>
        <fullName evidence="13">Putative G-protein coupled receptor</fullName>
    </submittedName>
</protein>
<dbReference type="GO" id="GO:0005886">
    <property type="term" value="C:plasma membrane"/>
    <property type="evidence" value="ECO:0007669"/>
    <property type="project" value="UniProtKB-SubCell"/>
</dbReference>
<dbReference type="AlphaFoldDB" id="A0A2G8JG34"/>
<evidence type="ECO:0000256" key="11">
    <source>
        <dbReference type="SAM" id="Phobius"/>
    </source>
</evidence>
<evidence type="ECO:0000256" key="5">
    <source>
        <dbReference type="ARBA" id="ARBA00023040"/>
    </source>
</evidence>
<keyword evidence="10" id="KW-0807">Transducer</keyword>
<dbReference type="STRING" id="307972.A0A2G8JG34"/>
<evidence type="ECO:0000256" key="2">
    <source>
        <dbReference type="ARBA" id="ARBA00022475"/>
    </source>
</evidence>
<dbReference type="SUPFAM" id="SSF81321">
    <property type="entry name" value="Family A G protein-coupled receptor-like"/>
    <property type="match status" value="1"/>
</dbReference>
<keyword evidence="3 11" id="KW-0812">Transmembrane</keyword>
<sequence>MTDVNHYRCEVKVDSLAWSLVHHYFVVASTYLLPLLVIFGCYLGILFKVWQKTSRGTESAEAHHRSNYRKRRITRMVFIVVMLFALCWLPTNMHRLWRATDPNYDHIWTSNWKLSNTLVIFILVLSYSNSLINPFVYAFITTAFKKVCV</sequence>
<name>A0A2G8JG34_STIJA</name>
<dbReference type="PANTHER" id="PTHR45695">
    <property type="entry name" value="LEUCOKININ RECEPTOR-RELATED"/>
    <property type="match status" value="1"/>
</dbReference>
<evidence type="ECO:0000259" key="12">
    <source>
        <dbReference type="PROSITE" id="PS50262"/>
    </source>
</evidence>
<dbReference type="InterPro" id="IPR017452">
    <property type="entry name" value="GPCR_Rhodpsn_7TM"/>
</dbReference>
<comment type="caution">
    <text evidence="13">The sequence shown here is derived from an EMBL/GenBank/DDBJ whole genome shotgun (WGS) entry which is preliminary data.</text>
</comment>
<comment type="subcellular location">
    <subcellularLocation>
        <location evidence="1">Cell membrane</location>
        <topology evidence="1">Multi-pass membrane protein</topology>
    </subcellularLocation>
</comment>
<evidence type="ECO:0000256" key="9">
    <source>
        <dbReference type="ARBA" id="ARBA00023180"/>
    </source>
</evidence>
<reference evidence="13 14" key="1">
    <citation type="journal article" date="2017" name="PLoS Biol.">
        <title>The sea cucumber genome provides insights into morphological evolution and visceral regeneration.</title>
        <authorList>
            <person name="Zhang X."/>
            <person name="Sun L."/>
            <person name="Yuan J."/>
            <person name="Sun Y."/>
            <person name="Gao Y."/>
            <person name="Zhang L."/>
            <person name="Li S."/>
            <person name="Dai H."/>
            <person name="Hamel J.F."/>
            <person name="Liu C."/>
            <person name="Yu Y."/>
            <person name="Liu S."/>
            <person name="Lin W."/>
            <person name="Guo K."/>
            <person name="Jin S."/>
            <person name="Xu P."/>
            <person name="Storey K.B."/>
            <person name="Huan P."/>
            <person name="Zhang T."/>
            <person name="Zhou Y."/>
            <person name="Zhang J."/>
            <person name="Lin C."/>
            <person name="Li X."/>
            <person name="Xing L."/>
            <person name="Huo D."/>
            <person name="Sun M."/>
            <person name="Wang L."/>
            <person name="Mercier A."/>
            <person name="Li F."/>
            <person name="Yang H."/>
            <person name="Xiang J."/>
        </authorList>
    </citation>
    <scope>NUCLEOTIDE SEQUENCE [LARGE SCALE GENOMIC DNA]</scope>
    <source>
        <strain evidence="13">Shaxun</strain>
        <tissue evidence="13">Muscle</tissue>
    </source>
</reference>
<organism evidence="13 14">
    <name type="scientific">Stichopus japonicus</name>
    <name type="common">Sea cucumber</name>
    <dbReference type="NCBI Taxonomy" id="307972"/>
    <lineage>
        <taxon>Eukaryota</taxon>
        <taxon>Metazoa</taxon>
        <taxon>Echinodermata</taxon>
        <taxon>Eleutherozoa</taxon>
        <taxon>Echinozoa</taxon>
        <taxon>Holothuroidea</taxon>
        <taxon>Aspidochirotacea</taxon>
        <taxon>Aspidochirotida</taxon>
        <taxon>Stichopodidae</taxon>
        <taxon>Apostichopus</taxon>
    </lineage>
</organism>